<feature type="transmembrane region" description="Helical" evidence="1">
    <location>
        <begin position="100"/>
        <end position="126"/>
    </location>
</feature>
<accession>A0A3Q3FUA8</accession>
<reference evidence="2" key="1">
    <citation type="submission" date="2025-08" db="UniProtKB">
        <authorList>
            <consortium name="Ensembl"/>
        </authorList>
    </citation>
    <scope>IDENTIFICATION</scope>
</reference>
<feature type="transmembrane region" description="Helical" evidence="1">
    <location>
        <begin position="132"/>
        <end position="156"/>
    </location>
</feature>
<keyword evidence="1" id="KW-0812">Transmembrane</keyword>
<sequence length="162" mass="18721">MLSFTKRKYCLHEEVYKNYQITFIYSFTNLRNTFCNFNTTMNLGAGLMLKLVIAFKLTLFKLTFLLNISKSLLPVLFLILVKSLVPVLFLILVQALKSLLPVLFLILVQALKSLLPVLFRILVQALMSLVPVLFRILVQALKSLVPVFCFILNPYLKYLLRM</sequence>
<dbReference type="Proteomes" id="UP000261660">
    <property type="component" value="Unplaced"/>
</dbReference>
<evidence type="ECO:0000313" key="2">
    <source>
        <dbReference type="Ensembl" id="ENSLBEP00000023029.1"/>
    </source>
</evidence>
<dbReference type="AlphaFoldDB" id="A0A3Q3FUA8"/>
<dbReference type="Ensembl" id="ENSLBET00000024229.1">
    <property type="protein sequence ID" value="ENSLBEP00000023029.1"/>
    <property type="gene ID" value="ENSLBEG00000017654.1"/>
</dbReference>
<keyword evidence="3" id="KW-1185">Reference proteome</keyword>
<evidence type="ECO:0000256" key="1">
    <source>
        <dbReference type="SAM" id="Phobius"/>
    </source>
</evidence>
<evidence type="ECO:0000313" key="3">
    <source>
        <dbReference type="Proteomes" id="UP000261660"/>
    </source>
</evidence>
<keyword evidence="1" id="KW-1133">Transmembrane helix</keyword>
<keyword evidence="1" id="KW-0472">Membrane</keyword>
<feature type="transmembrane region" description="Helical" evidence="1">
    <location>
        <begin position="72"/>
        <end position="93"/>
    </location>
</feature>
<reference evidence="2" key="2">
    <citation type="submission" date="2025-09" db="UniProtKB">
        <authorList>
            <consortium name="Ensembl"/>
        </authorList>
    </citation>
    <scope>IDENTIFICATION</scope>
</reference>
<organism evidence="2 3">
    <name type="scientific">Labrus bergylta</name>
    <name type="common">ballan wrasse</name>
    <dbReference type="NCBI Taxonomy" id="56723"/>
    <lineage>
        <taxon>Eukaryota</taxon>
        <taxon>Metazoa</taxon>
        <taxon>Chordata</taxon>
        <taxon>Craniata</taxon>
        <taxon>Vertebrata</taxon>
        <taxon>Euteleostomi</taxon>
        <taxon>Actinopterygii</taxon>
        <taxon>Neopterygii</taxon>
        <taxon>Teleostei</taxon>
        <taxon>Neoteleostei</taxon>
        <taxon>Acanthomorphata</taxon>
        <taxon>Eupercaria</taxon>
        <taxon>Labriformes</taxon>
        <taxon>Labridae</taxon>
        <taxon>Labrus</taxon>
    </lineage>
</organism>
<dbReference type="InParanoid" id="A0A3Q3FUA8"/>
<name>A0A3Q3FUA8_9LABR</name>
<proteinExistence type="predicted"/>
<protein>
    <submittedName>
        <fullName evidence="2">Uncharacterized protein</fullName>
    </submittedName>
</protein>